<feature type="compositionally biased region" description="Acidic residues" evidence="1">
    <location>
        <begin position="178"/>
        <end position="198"/>
    </location>
</feature>
<protein>
    <recommendedName>
        <fullName evidence="2">Rhodanese domain-containing protein</fullName>
    </recommendedName>
</protein>
<dbReference type="Proteomes" id="UP001190700">
    <property type="component" value="Unassembled WGS sequence"/>
</dbReference>
<reference evidence="3 4" key="1">
    <citation type="journal article" date="2015" name="Genome Biol. Evol.">
        <title>Comparative Genomics of a Bacterivorous Green Alga Reveals Evolutionary Causalities and Consequences of Phago-Mixotrophic Mode of Nutrition.</title>
        <authorList>
            <person name="Burns J.A."/>
            <person name="Paasch A."/>
            <person name="Narechania A."/>
            <person name="Kim E."/>
        </authorList>
    </citation>
    <scope>NUCLEOTIDE SEQUENCE [LARGE SCALE GENOMIC DNA]</scope>
    <source>
        <strain evidence="3 4">PLY_AMNH</strain>
    </source>
</reference>
<feature type="region of interest" description="Disordered" evidence="1">
    <location>
        <begin position="130"/>
        <end position="204"/>
    </location>
</feature>
<dbReference type="CDD" id="cd00158">
    <property type="entry name" value="RHOD"/>
    <property type="match status" value="2"/>
</dbReference>
<dbReference type="InterPro" id="IPR001763">
    <property type="entry name" value="Rhodanese-like_dom"/>
</dbReference>
<name>A0AAE0FP13_9CHLO</name>
<dbReference type="InterPro" id="IPR036873">
    <property type="entry name" value="Rhodanese-like_dom_sf"/>
</dbReference>
<feature type="domain" description="Rhodanese" evidence="2">
    <location>
        <begin position="222"/>
        <end position="331"/>
    </location>
</feature>
<evidence type="ECO:0000256" key="1">
    <source>
        <dbReference type="SAM" id="MobiDB-lite"/>
    </source>
</evidence>
<sequence length="351" mass="38403">MIAETLANTCSTKGKALMDSDGFKLVDMRSTREFQREASKQAVSVPAIVLQGLSDVSASSTFLSDLAAEFPEPASAKLLVLVADGAGKELGEAALLKAMSECGYTTVVEVMGGWGAWDYEFRPNGEPRNHMVGSWKSDNPTLWTDSGDEESEFGAYAVGDGGSDPTNNTRATASHREDDDDDDDEWEWVDDEDDDAEEPQQKQEEVCKWQKEAAQEGMRLINEEGFVLVDMRSKREFQRGSSLSAMNVPAVELRGLSDAVVSPLLNDELSAAFPNPSSIKLLVFGPGPDLIGAKEFETAMDGPMTDCAFEALVEVEGGWPAWDLMWDPKGEPRQRFVGRWINENPTVWADG</sequence>
<dbReference type="AlphaFoldDB" id="A0AAE0FP13"/>
<keyword evidence="4" id="KW-1185">Reference proteome</keyword>
<accession>A0AAE0FP13</accession>
<dbReference type="PROSITE" id="PS50206">
    <property type="entry name" value="RHODANESE_3"/>
    <property type="match status" value="2"/>
</dbReference>
<feature type="domain" description="Rhodanese" evidence="2">
    <location>
        <begin position="19"/>
        <end position="126"/>
    </location>
</feature>
<dbReference type="EMBL" id="LGRX02015659">
    <property type="protein sequence ID" value="KAK3263172.1"/>
    <property type="molecule type" value="Genomic_DNA"/>
</dbReference>
<comment type="caution">
    <text evidence="3">The sequence shown here is derived from an EMBL/GenBank/DDBJ whole genome shotgun (WGS) entry which is preliminary data.</text>
</comment>
<proteinExistence type="predicted"/>
<dbReference type="Pfam" id="PF00581">
    <property type="entry name" value="Rhodanese"/>
    <property type="match status" value="1"/>
</dbReference>
<evidence type="ECO:0000313" key="4">
    <source>
        <dbReference type="Proteomes" id="UP001190700"/>
    </source>
</evidence>
<dbReference type="Gene3D" id="3.40.250.10">
    <property type="entry name" value="Rhodanese-like domain"/>
    <property type="match status" value="1"/>
</dbReference>
<evidence type="ECO:0000313" key="3">
    <source>
        <dbReference type="EMBL" id="KAK3263172.1"/>
    </source>
</evidence>
<dbReference type="SUPFAM" id="SSF52821">
    <property type="entry name" value="Rhodanese/Cell cycle control phosphatase"/>
    <property type="match status" value="2"/>
</dbReference>
<gene>
    <name evidence="3" type="ORF">CYMTET_28009</name>
</gene>
<evidence type="ECO:0000259" key="2">
    <source>
        <dbReference type="PROSITE" id="PS50206"/>
    </source>
</evidence>
<organism evidence="3 4">
    <name type="scientific">Cymbomonas tetramitiformis</name>
    <dbReference type="NCBI Taxonomy" id="36881"/>
    <lineage>
        <taxon>Eukaryota</taxon>
        <taxon>Viridiplantae</taxon>
        <taxon>Chlorophyta</taxon>
        <taxon>Pyramimonadophyceae</taxon>
        <taxon>Pyramimonadales</taxon>
        <taxon>Pyramimonadaceae</taxon>
        <taxon>Cymbomonas</taxon>
    </lineage>
</organism>